<evidence type="ECO:0000313" key="1">
    <source>
        <dbReference type="EMBL" id="RZB40590.1"/>
    </source>
</evidence>
<dbReference type="AlphaFoldDB" id="A0A482VBN8"/>
<accession>A0A482VBN8</accession>
<name>A0A482VBN8_ASBVE</name>
<organism evidence="1 2">
    <name type="scientific">Asbolus verrucosus</name>
    <name type="common">Desert ironclad beetle</name>
    <dbReference type="NCBI Taxonomy" id="1661398"/>
    <lineage>
        <taxon>Eukaryota</taxon>
        <taxon>Metazoa</taxon>
        <taxon>Ecdysozoa</taxon>
        <taxon>Arthropoda</taxon>
        <taxon>Hexapoda</taxon>
        <taxon>Insecta</taxon>
        <taxon>Pterygota</taxon>
        <taxon>Neoptera</taxon>
        <taxon>Endopterygota</taxon>
        <taxon>Coleoptera</taxon>
        <taxon>Polyphaga</taxon>
        <taxon>Cucujiformia</taxon>
        <taxon>Tenebrionidae</taxon>
        <taxon>Pimeliinae</taxon>
        <taxon>Asbolus</taxon>
    </lineage>
</organism>
<dbReference type="OrthoDB" id="128536at2759"/>
<evidence type="ECO:0000313" key="2">
    <source>
        <dbReference type="Proteomes" id="UP000292052"/>
    </source>
</evidence>
<dbReference type="STRING" id="1661398.A0A482VBN8"/>
<keyword evidence="2" id="KW-1185">Reference proteome</keyword>
<reference evidence="1 2" key="1">
    <citation type="submission" date="2017-03" db="EMBL/GenBank/DDBJ databases">
        <title>Genome of the blue death feigning beetle - Asbolus verrucosus.</title>
        <authorList>
            <person name="Rider S.D."/>
        </authorList>
    </citation>
    <scope>NUCLEOTIDE SEQUENCE [LARGE SCALE GENOMIC DNA]</scope>
    <source>
        <strain evidence="1">Butters</strain>
        <tissue evidence="1">Head and leg muscle</tissue>
    </source>
</reference>
<dbReference type="EMBL" id="QDEB01117576">
    <property type="protein sequence ID" value="RZB40590.1"/>
    <property type="molecule type" value="Genomic_DNA"/>
</dbReference>
<proteinExistence type="predicted"/>
<protein>
    <submittedName>
        <fullName evidence="1">Ribonuclease P protein subunit rpr2-like</fullName>
    </submittedName>
</protein>
<gene>
    <name evidence="1" type="ORF">BDFB_006322</name>
</gene>
<sequence>MDSAKSNPVSNVSKIRKCAGKETLQRMNYLYQACNAVATENESSNAASVMYSNLLIAVSKKAVQRIKRIL</sequence>
<comment type="caution">
    <text evidence="1">The sequence shown here is derived from an EMBL/GenBank/DDBJ whole genome shotgun (WGS) entry which is preliminary data.</text>
</comment>
<dbReference type="Proteomes" id="UP000292052">
    <property type="component" value="Unassembled WGS sequence"/>
</dbReference>